<evidence type="ECO:0000313" key="2">
    <source>
        <dbReference type="EMBL" id="VDN40068.1"/>
    </source>
</evidence>
<name>A0A183ENC3_9BILA</name>
<dbReference type="SUPFAM" id="SSF158702">
    <property type="entry name" value="Sec63 N-terminal domain-like"/>
    <property type="match status" value="1"/>
</dbReference>
<dbReference type="OrthoDB" id="5575at2759"/>
<gene>
    <name evidence="2" type="ORF">GPUH_LOCUS22464</name>
</gene>
<evidence type="ECO:0000259" key="1">
    <source>
        <dbReference type="Pfam" id="PF02889"/>
    </source>
</evidence>
<dbReference type="AlphaFoldDB" id="A0A183ENC3"/>
<sequence>MLFFQAYISRAFIRSYSLLSESMFIQQNSSRLCRAMFEITLRRGWAQAANATLAMAKCLDRKVWQFQTPLRQLEDLIRAEWITKIERRKLSHYQLYEMSAKELGSMLSCDGEKMYEAVRMLPFMNVDAAIKPITKYGFLLTFFFHFRSLMHLCTTGAIGDFFIIFVSEAEICGSSCC</sequence>
<dbReference type="Pfam" id="PF02889">
    <property type="entry name" value="Sec63"/>
    <property type="match status" value="1"/>
</dbReference>
<proteinExistence type="predicted"/>
<organism evidence="4">
    <name type="scientific">Gongylonema pulchrum</name>
    <dbReference type="NCBI Taxonomy" id="637853"/>
    <lineage>
        <taxon>Eukaryota</taxon>
        <taxon>Metazoa</taxon>
        <taxon>Ecdysozoa</taxon>
        <taxon>Nematoda</taxon>
        <taxon>Chromadorea</taxon>
        <taxon>Rhabditida</taxon>
        <taxon>Spirurina</taxon>
        <taxon>Spiruromorpha</taxon>
        <taxon>Spiruroidea</taxon>
        <taxon>Gongylonematidae</taxon>
        <taxon>Gongylonema</taxon>
    </lineage>
</organism>
<dbReference type="WBParaSite" id="GPUH_0002249101-mRNA-1">
    <property type="protein sequence ID" value="GPUH_0002249101-mRNA-1"/>
    <property type="gene ID" value="GPUH_0002249101"/>
</dbReference>
<reference evidence="2 3" key="2">
    <citation type="submission" date="2018-11" db="EMBL/GenBank/DDBJ databases">
        <authorList>
            <consortium name="Pathogen Informatics"/>
        </authorList>
    </citation>
    <scope>NUCLEOTIDE SEQUENCE [LARGE SCALE GENOMIC DNA]</scope>
</reference>
<keyword evidence="3" id="KW-1185">Reference proteome</keyword>
<dbReference type="EMBL" id="UYRT01095165">
    <property type="protein sequence ID" value="VDN40068.1"/>
    <property type="molecule type" value="Genomic_DNA"/>
</dbReference>
<dbReference type="Gene3D" id="1.10.3380.10">
    <property type="entry name" value="Sec63 N-terminal domain-like domain"/>
    <property type="match status" value="1"/>
</dbReference>
<dbReference type="Gene3D" id="1.10.150.20">
    <property type="entry name" value="5' to 3' exonuclease, C-terminal subdomain"/>
    <property type="match status" value="1"/>
</dbReference>
<dbReference type="InterPro" id="IPR004179">
    <property type="entry name" value="Sec63-dom"/>
</dbReference>
<feature type="domain" description="SEC63" evidence="1">
    <location>
        <begin position="2"/>
        <end position="135"/>
    </location>
</feature>
<accession>A0A183ENC3</accession>
<evidence type="ECO:0000313" key="4">
    <source>
        <dbReference type="WBParaSite" id="GPUH_0002249101-mRNA-1"/>
    </source>
</evidence>
<evidence type="ECO:0000313" key="3">
    <source>
        <dbReference type="Proteomes" id="UP000271098"/>
    </source>
</evidence>
<dbReference type="Proteomes" id="UP000271098">
    <property type="component" value="Unassembled WGS sequence"/>
</dbReference>
<reference evidence="4" key="1">
    <citation type="submission" date="2016-06" db="UniProtKB">
        <authorList>
            <consortium name="WormBaseParasite"/>
        </authorList>
    </citation>
    <scope>IDENTIFICATION</scope>
</reference>
<protein>
    <submittedName>
        <fullName evidence="4">SEC63 domain-containing protein</fullName>
    </submittedName>
</protein>